<dbReference type="Gene3D" id="3.90.1150.10">
    <property type="entry name" value="Aspartate Aminotransferase, domain 1"/>
    <property type="match status" value="1"/>
</dbReference>
<sequence>MTNKNTEMQAKAKQLIPGLSQLLSKRPDMFNQSVWPGYFSKAKGCYVWDLNEQRYLDMSISGIGANILGYAEPAVDQAVIETINNGVSSSLNCPEEVMLAEKLVELHPWSDQVRFARCGGEAMTIAVRIARAATGKDKIAFCGYHGWHDWYLAANVSSKENLDEHLIAGLSPAGVPKALAGTAIPFSYNDIDSLKEVVEQHGAELGAIVMEPMRNIAPNSEYWSFVGKIAKTLGIPLIIDEISMGFRINCGGSHLLLGIEPDIAVFSKALANGYAMAAIIGKEKWMDAAQSSFISSTMWTERVGPTAALATIRYYEANNVHDHLQKIGALVKAGWQSLAEKHGLSIHISGIDALCHFSFEHDNPLQLKAYFIEQMINQGVLATNMFYAMYAHKEEHVDEYLSAVDNAFKAVKVALHDPEVLKEVTPTTAGFKRLN</sequence>
<evidence type="ECO:0000256" key="3">
    <source>
        <dbReference type="RuleBase" id="RU003560"/>
    </source>
</evidence>
<name>A0A8I2GZX8_9GAMM</name>
<keyword evidence="4" id="KW-0808">Transferase</keyword>
<dbReference type="InterPro" id="IPR005814">
    <property type="entry name" value="Aminotrans_3"/>
</dbReference>
<keyword evidence="4" id="KW-0032">Aminotransferase</keyword>
<dbReference type="AlphaFoldDB" id="A0A8I2GZX8"/>
<evidence type="ECO:0000313" key="4">
    <source>
        <dbReference type="EMBL" id="NLR20621.1"/>
    </source>
</evidence>
<evidence type="ECO:0000256" key="2">
    <source>
        <dbReference type="ARBA" id="ARBA00022898"/>
    </source>
</evidence>
<organism evidence="4 6">
    <name type="scientific">Pseudoalteromonas maricaloris</name>
    <dbReference type="NCBI Taxonomy" id="184924"/>
    <lineage>
        <taxon>Bacteria</taxon>
        <taxon>Pseudomonadati</taxon>
        <taxon>Pseudomonadota</taxon>
        <taxon>Gammaproteobacteria</taxon>
        <taxon>Alteromonadales</taxon>
        <taxon>Pseudoalteromonadaceae</taxon>
        <taxon>Pseudoalteromonas</taxon>
    </lineage>
</organism>
<comment type="cofactor">
    <cofactor evidence="1">
        <name>pyridoxal 5'-phosphate</name>
        <dbReference type="ChEBI" id="CHEBI:597326"/>
    </cofactor>
</comment>
<dbReference type="SUPFAM" id="SSF53383">
    <property type="entry name" value="PLP-dependent transferases"/>
    <property type="match status" value="1"/>
</dbReference>
<accession>A0A8I2GZX8</accession>
<dbReference type="InterPro" id="IPR015421">
    <property type="entry name" value="PyrdxlP-dep_Trfase_major"/>
</dbReference>
<keyword evidence="2 3" id="KW-0663">Pyridoxal phosphate</keyword>
<dbReference type="EMBL" id="CP137578">
    <property type="protein sequence ID" value="WOX29893.1"/>
    <property type="molecule type" value="Genomic_DNA"/>
</dbReference>
<evidence type="ECO:0000313" key="7">
    <source>
        <dbReference type="Proteomes" id="UP001304419"/>
    </source>
</evidence>
<evidence type="ECO:0000313" key="5">
    <source>
        <dbReference type="EMBL" id="WOX29893.1"/>
    </source>
</evidence>
<evidence type="ECO:0000256" key="1">
    <source>
        <dbReference type="ARBA" id="ARBA00001933"/>
    </source>
</evidence>
<dbReference type="InterPro" id="IPR015422">
    <property type="entry name" value="PyrdxlP-dep_Trfase_small"/>
</dbReference>
<dbReference type="GO" id="GO:0030170">
    <property type="term" value="F:pyridoxal phosphate binding"/>
    <property type="evidence" value="ECO:0007669"/>
    <property type="project" value="InterPro"/>
</dbReference>
<proteinExistence type="inferred from homology"/>
<protein>
    <submittedName>
        <fullName evidence="4">Aminotransferase class III-fold pyridoxal phosphate-dependent enzyme</fullName>
    </submittedName>
</protein>
<comment type="similarity">
    <text evidence="3">Belongs to the class-III pyridoxal-phosphate-dependent aminotransferase family.</text>
</comment>
<evidence type="ECO:0000313" key="6">
    <source>
        <dbReference type="Proteomes" id="UP000646877"/>
    </source>
</evidence>
<dbReference type="Proteomes" id="UP000646877">
    <property type="component" value="Unassembled WGS sequence"/>
</dbReference>
<dbReference type="Proteomes" id="UP001304419">
    <property type="component" value="Chromosome 1"/>
</dbReference>
<dbReference type="Pfam" id="PF00202">
    <property type="entry name" value="Aminotran_3"/>
    <property type="match status" value="1"/>
</dbReference>
<dbReference type="Gene3D" id="3.40.640.10">
    <property type="entry name" value="Type I PLP-dependent aspartate aminotransferase-like (Major domain)"/>
    <property type="match status" value="1"/>
</dbReference>
<dbReference type="EMBL" id="WEIA01000002">
    <property type="protein sequence ID" value="NLR20621.1"/>
    <property type="molecule type" value="Genomic_DNA"/>
</dbReference>
<dbReference type="InterPro" id="IPR015424">
    <property type="entry name" value="PyrdxlP-dep_Trfase"/>
</dbReference>
<dbReference type="PANTHER" id="PTHR43713">
    <property type="entry name" value="GLUTAMATE-1-SEMIALDEHYDE 2,1-AMINOMUTASE"/>
    <property type="match status" value="1"/>
</dbReference>
<reference evidence="4" key="1">
    <citation type="submission" date="2019-10" db="EMBL/GenBank/DDBJ databases">
        <authorList>
            <person name="Paulsen S."/>
        </authorList>
    </citation>
    <scope>NUCLEOTIDE SEQUENCE</scope>
    <source>
        <strain evidence="4">LMG 19692</strain>
    </source>
</reference>
<dbReference type="GO" id="GO:0008483">
    <property type="term" value="F:transaminase activity"/>
    <property type="evidence" value="ECO:0007669"/>
    <property type="project" value="UniProtKB-KW"/>
</dbReference>
<keyword evidence="7" id="KW-1185">Reference proteome</keyword>
<dbReference type="RefSeq" id="WP_193521542.1">
    <property type="nucleotide sequence ID" value="NZ_CBCSDF010000002.1"/>
</dbReference>
<dbReference type="PANTHER" id="PTHR43713:SF3">
    <property type="entry name" value="GLUTAMATE-1-SEMIALDEHYDE 2,1-AMINOMUTASE 1, CHLOROPLASTIC-RELATED"/>
    <property type="match status" value="1"/>
</dbReference>
<gene>
    <name evidence="4" type="ORF">F9Y85_04665</name>
    <name evidence="5" type="ORF">R5H13_06405</name>
</gene>
<reference evidence="5 7" key="2">
    <citation type="submission" date="2023-10" db="EMBL/GenBank/DDBJ databases">
        <title>To unveil natural product biosynthetic capacity in Pseudoalteromonas.</title>
        <authorList>
            <person name="Wang J."/>
        </authorList>
    </citation>
    <scope>NUCLEOTIDE SEQUENCE [LARGE SCALE GENOMIC DNA]</scope>
    <source>
        <strain evidence="5 7">DSM 15914</strain>
    </source>
</reference>
<dbReference type="PIRSF" id="PIRSF000521">
    <property type="entry name" value="Transaminase_4ab_Lys_Orn"/>
    <property type="match status" value="1"/>
</dbReference>